<reference evidence="9" key="1">
    <citation type="journal article" date="2015" name="PeerJ">
        <title>First genomic representation of candidate bacterial phylum KSB3 points to enhanced environmental sensing as a trigger of wastewater bulking.</title>
        <authorList>
            <person name="Sekiguchi Y."/>
            <person name="Ohashi A."/>
            <person name="Parks D.H."/>
            <person name="Yamauchi T."/>
            <person name="Tyson G.W."/>
            <person name="Hugenholtz P."/>
        </authorList>
    </citation>
    <scope>NUCLEOTIDE SEQUENCE [LARGE SCALE GENOMIC DNA]</scope>
</reference>
<evidence type="ECO:0000313" key="10">
    <source>
        <dbReference type="Proteomes" id="UP000030661"/>
    </source>
</evidence>
<dbReference type="CDD" id="cd06261">
    <property type="entry name" value="TM_PBP2"/>
    <property type="match status" value="1"/>
</dbReference>
<dbReference type="Proteomes" id="UP000030661">
    <property type="component" value="Unassembled WGS sequence"/>
</dbReference>
<dbReference type="eggNOG" id="COG0600">
    <property type="taxonomic scope" value="Bacteria"/>
</dbReference>
<keyword evidence="10" id="KW-1185">Reference proteome</keyword>
<evidence type="ECO:0000259" key="8">
    <source>
        <dbReference type="PROSITE" id="PS50928"/>
    </source>
</evidence>
<feature type="domain" description="ABC transmembrane type-1" evidence="8">
    <location>
        <begin position="65"/>
        <end position="246"/>
    </location>
</feature>
<keyword evidence="2 7" id="KW-0813">Transport</keyword>
<feature type="transmembrane region" description="Helical" evidence="7">
    <location>
        <begin position="131"/>
        <end position="150"/>
    </location>
</feature>
<dbReference type="HOGENOM" id="CLU_046113_1_4_0"/>
<evidence type="ECO:0000256" key="4">
    <source>
        <dbReference type="ARBA" id="ARBA00022692"/>
    </source>
</evidence>
<proteinExistence type="inferred from homology"/>
<gene>
    <name evidence="9" type="ORF">U27_07074</name>
</gene>
<feature type="transmembrane region" description="Helical" evidence="7">
    <location>
        <begin position="171"/>
        <end position="196"/>
    </location>
</feature>
<organism evidence="9">
    <name type="scientific">Vecturithrix granuli</name>
    <dbReference type="NCBI Taxonomy" id="1499967"/>
    <lineage>
        <taxon>Bacteria</taxon>
        <taxon>Candidatus Moduliflexota</taxon>
        <taxon>Candidatus Vecturitrichia</taxon>
        <taxon>Candidatus Vecturitrichales</taxon>
        <taxon>Candidatus Vecturitrichaceae</taxon>
        <taxon>Candidatus Vecturithrix</taxon>
    </lineage>
</organism>
<dbReference type="PANTHER" id="PTHR30151">
    <property type="entry name" value="ALKANE SULFONATE ABC TRANSPORTER-RELATED, MEMBRANE SUBUNIT"/>
    <property type="match status" value="1"/>
</dbReference>
<keyword evidence="6 7" id="KW-0472">Membrane</keyword>
<evidence type="ECO:0000256" key="2">
    <source>
        <dbReference type="ARBA" id="ARBA00022448"/>
    </source>
</evidence>
<dbReference type="Gene3D" id="1.10.3720.10">
    <property type="entry name" value="MetI-like"/>
    <property type="match status" value="1"/>
</dbReference>
<dbReference type="InterPro" id="IPR035906">
    <property type="entry name" value="MetI-like_sf"/>
</dbReference>
<dbReference type="InterPro" id="IPR000515">
    <property type="entry name" value="MetI-like"/>
</dbReference>
<protein>
    <submittedName>
        <fullName evidence="9">Nitrate transport protein nrtB like protein</fullName>
    </submittedName>
</protein>
<dbReference type="GO" id="GO:0005886">
    <property type="term" value="C:plasma membrane"/>
    <property type="evidence" value="ECO:0007669"/>
    <property type="project" value="UniProtKB-SubCell"/>
</dbReference>
<feature type="transmembrane region" description="Helical" evidence="7">
    <location>
        <begin position="16"/>
        <end position="33"/>
    </location>
</feature>
<evidence type="ECO:0000313" key="9">
    <source>
        <dbReference type="EMBL" id="GAK60086.1"/>
    </source>
</evidence>
<feature type="transmembrane region" description="Helical" evidence="7">
    <location>
        <begin position="227"/>
        <end position="248"/>
    </location>
</feature>
<dbReference type="Pfam" id="PF00528">
    <property type="entry name" value="BPD_transp_1"/>
    <property type="match status" value="1"/>
</dbReference>
<dbReference type="PANTHER" id="PTHR30151:SF0">
    <property type="entry name" value="ABC TRANSPORTER PERMEASE PROTEIN MJ0413-RELATED"/>
    <property type="match status" value="1"/>
</dbReference>
<dbReference type="EMBL" id="DF820471">
    <property type="protein sequence ID" value="GAK60086.1"/>
    <property type="molecule type" value="Genomic_DNA"/>
</dbReference>
<evidence type="ECO:0000256" key="3">
    <source>
        <dbReference type="ARBA" id="ARBA00022475"/>
    </source>
</evidence>
<feature type="transmembrane region" description="Helical" evidence="7">
    <location>
        <begin position="65"/>
        <end position="92"/>
    </location>
</feature>
<keyword evidence="3" id="KW-1003">Cell membrane</keyword>
<evidence type="ECO:0000256" key="1">
    <source>
        <dbReference type="ARBA" id="ARBA00004651"/>
    </source>
</evidence>
<comment type="subcellular location">
    <subcellularLocation>
        <location evidence="1 7">Cell membrane</location>
        <topology evidence="1 7">Multi-pass membrane protein</topology>
    </subcellularLocation>
</comment>
<feature type="transmembrane region" description="Helical" evidence="7">
    <location>
        <begin position="99"/>
        <end position="125"/>
    </location>
</feature>
<name>A0A081C681_VECG1</name>
<dbReference type="AlphaFoldDB" id="A0A081C681"/>
<evidence type="ECO:0000256" key="5">
    <source>
        <dbReference type="ARBA" id="ARBA00022989"/>
    </source>
</evidence>
<keyword evidence="5 7" id="KW-1133">Transmembrane helix</keyword>
<dbReference type="SUPFAM" id="SSF161098">
    <property type="entry name" value="MetI-like"/>
    <property type="match status" value="1"/>
</dbReference>
<comment type="similarity">
    <text evidence="7">Belongs to the binding-protein-dependent transport system permease family.</text>
</comment>
<accession>A0A081C681</accession>
<evidence type="ECO:0000256" key="7">
    <source>
        <dbReference type="RuleBase" id="RU363032"/>
    </source>
</evidence>
<keyword evidence="4 7" id="KW-0812">Transmembrane</keyword>
<dbReference type="PROSITE" id="PS50928">
    <property type="entry name" value="ABC_TM1"/>
    <property type="match status" value="1"/>
</dbReference>
<dbReference type="STRING" id="1499967.U27_07074"/>
<evidence type="ECO:0000256" key="6">
    <source>
        <dbReference type="ARBA" id="ARBA00023136"/>
    </source>
</evidence>
<dbReference type="GO" id="GO:0055085">
    <property type="term" value="P:transmembrane transport"/>
    <property type="evidence" value="ECO:0007669"/>
    <property type="project" value="InterPro"/>
</dbReference>
<sequence length="272" mass="29490">MSDEYLQTKKSRFSEFLPKIVVPLALIVLWIVVSELKLVKPIFLPPPAAVWKAFLGMYKLLPSSILTTVTMTLTGFGIGVVFGAASGLLMAYNKTIRSLLGAIFDFSRPVPVFALIPLFILWFGIGRAPQIALIALGTSVVLGVTTLEAIRNVPTIYIRAALTLGAGRQTIYSTVIVPYIIPHLIGAIRVAAAASWGLDVAAEFMGSQAGLGYLIILQQTYLRTAGIILLVAIYSIIAVLMDTLIAWTERRITRWTERRSNIGVVASIVGST</sequence>